<dbReference type="VEuPathDB" id="FungiDB:HCDG_04949"/>
<reference evidence="3" key="1">
    <citation type="submission" date="2009-05" db="EMBL/GenBank/DDBJ databases">
        <title>The genome sequence of Ajellomyces capsulatus strain H143.</title>
        <authorList>
            <person name="Champion M."/>
            <person name="Cuomo C.A."/>
            <person name="Ma L.-J."/>
            <person name="Henn M.R."/>
            <person name="Sil A."/>
            <person name="Goldman B."/>
            <person name="Young S.K."/>
            <person name="Kodira C.D."/>
            <person name="Zeng Q."/>
            <person name="Koehrsen M."/>
            <person name="Alvarado L."/>
            <person name="Berlin A.M."/>
            <person name="Borenstein D."/>
            <person name="Chen Z."/>
            <person name="Engels R."/>
            <person name="Freedman E."/>
            <person name="Gellesch M."/>
            <person name="Goldberg J."/>
            <person name="Griggs A."/>
            <person name="Gujja S."/>
            <person name="Heiman D.I."/>
            <person name="Hepburn T.A."/>
            <person name="Howarth C."/>
            <person name="Jen D."/>
            <person name="Larson L."/>
            <person name="Lewis B."/>
            <person name="Mehta T."/>
            <person name="Park D."/>
            <person name="Pearson M."/>
            <person name="Roberts A."/>
            <person name="Saif S."/>
            <person name="Shea T.D."/>
            <person name="Shenoy N."/>
            <person name="Sisk P."/>
            <person name="Stolte C."/>
            <person name="Sykes S."/>
            <person name="Walk T."/>
            <person name="White J."/>
            <person name="Yandava C."/>
            <person name="Klein B."/>
            <person name="McEwen J.G."/>
            <person name="Puccia R."/>
            <person name="Goldman G.H."/>
            <person name="Felipe M.S."/>
            <person name="Nino-Vega G."/>
            <person name="San-Blas G."/>
            <person name="Taylor J.W."/>
            <person name="Mendoza L."/>
            <person name="Galagan J.E."/>
            <person name="Nusbaum C."/>
            <person name="Birren B.W."/>
        </authorList>
    </citation>
    <scope>NUCLEOTIDE SEQUENCE [LARGE SCALE GENOMIC DNA]</scope>
    <source>
        <strain evidence="3">H143</strain>
    </source>
</reference>
<dbReference type="EMBL" id="GG692424">
    <property type="protein sequence ID" value="EER41303.1"/>
    <property type="molecule type" value="Genomic_DNA"/>
</dbReference>
<organism evidence="2 3">
    <name type="scientific">Ajellomyces capsulatus (strain H143)</name>
    <name type="common">Darling's disease fungus</name>
    <name type="synonym">Histoplasma capsulatum</name>
    <dbReference type="NCBI Taxonomy" id="544712"/>
    <lineage>
        <taxon>Eukaryota</taxon>
        <taxon>Fungi</taxon>
        <taxon>Dikarya</taxon>
        <taxon>Ascomycota</taxon>
        <taxon>Pezizomycotina</taxon>
        <taxon>Eurotiomycetes</taxon>
        <taxon>Eurotiomycetidae</taxon>
        <taxon>Onygenales</taxon>
        <taxon>Ajellomycetaceae</taxon>
        <taxon>Histoplasma</taxon>
    </lineage>
</organism>
<protein>
    <submittedName>
        <fullName evidence="2">Uncharacterized protein</fullName>
    </submittedName>
</protein>
<evidence type="ECO:0000313" key="2">
    <source>
        <dbReference type="EMBL" id="EER41303.1"/>
    </source>
</evidence>
<feature type="compositionally biased region" description="Basic and acidic residues" evidence="1">
    <location>
        <begin position="1"/>
        <end position="25"/>
    </location>
</feature>
<feature type="region of interest" description="Disordered" evidence="1">
    <location>
        <begin position="1"/>
        <end position="50"/>
    </location>
</feature>
<evidence type="ECO:0000313" key="3">
    <source>
        <dbReference type="Proteomes" id="UP000002624"/>
    </source>
</evidence>
<gene>
    <name evidence="2" type="ORF">HCDG_04949</name>
</gene>
<accession>C6HET2</accession>
<proteinExistence type="predicted"/>
<sequence length="112" mass="12507">MDREEGGVREGESRGAEEKKENSERGRRKRRGTDGDEKGRGAALGQSNQRLLPALTRSTALFGATNDVQLRILVTRYALYSLLLAYDYRQAAGFARRILSPWPAAHVSSRFP</sequence>
<dbReference type="AlphaFoldDB" id="C6HET2"/>
<dbReference type="HOGENOM" id="CLU_2145108_0_0_1"/>
<evidence type="ECO:0000256" key="1">
    <source>
        <dbReference type="SAM" id="MobiDB-lite"/>
    </source>
</evidence>
<name>C6HET2_AJECH</name>
<dbReference type="Proteomes" id="UP000002624">
    <property type="component" value="Unassembled WGS sequence"/>
</dbReference>